<dbReference type="SMART" id="SM00382">
    <property type="entry name" value="AAA"/>
    <property type="match status" value="1"/>
</dbReference>
<proteinExistence type="inferred from homology"/>
<dbReference type="CDD" id="cd03219">
    <property type="entry name" value="ABC_Mj1267_LivG_branched"/>
    <property type="match status" value="1"/>
</dbReference>
<feature type="region of interest" description="Disordered" evidence="5">
    <location>
        <begin position="1"/>
        <end position="67"/>
    </location>
</feature>
<feature type="compositionally biased region" description="Basic residues" evidence="5">
    <location>
        <begin position="100"/>
        <end position="110"/>
    </location>
</feature>
<protein>
    <recommendedName>
        <fullName evidence="6">ABC transporter domain-containing protein</fullName>
    </recommendedName>
</protein>
<dbReference type="InterPro" id="IPR003593">
    <property type="entry name" value="AAA+_ATPase"/>
</dbReference>
<dbReference type="PROSITE" id="PS50893">
    <property type="entry name" value="ABC_TRANSPORTER_2"/>
    <property type="match status" value="1"/>
</dbReference>
<keyword evidence="4" id="KW-0067">ATP-binding</keyword>
<organism evidence="7 8">
    <name type="scientific">Rhodoplanes elegans</name>
    <dbReference type="NCBI Taxonomy" id="29408"/>
    <lineage>
        <taxon>Bacteria</taxon>
        <taxon>Pseudomonadati</taxon>
        <taxon>Pseudomonadota</taxon>
        <taxon>Alphaproteobacteria</taxon>
        <taxon>Hyphomicrobiales</taxon>
        <taxon>Nitrobacteraceae</taxon>
        <taxon>Rhodoplanes</taxon>
    </lineage>
</organism>
<comment type="caution">
    <text evidence="7">The sequence shown here is derived from an EMBL/GenBank/DDBJ whole genome shotgun (WGS) entry which is preliminary data.</text>
</comment>
<dbReference type="PANTHER" id="PTHR45772">
    <property type="entry name" value="CONSERVED COMPONENT OF ABC TRANSPORTER FOR NATURAL AMINO ACIDS-RELATED"/>
    <property type="match status" value="1"/>
</dbReference>
<dbReference type="Pfam" id="PF00005">
    <property type="entry name" value="ABC_tran"/>
    <property type="match status" value="1"/>
</dbReference>
<evidence type="ECO:0000256" key="2">
    <source>
        <dbReference type="ARBA" id="ARBA00022448"/>
    </source>
</evidence>
<feature type="compositionally biased region" description="Basic and acidic residues" evidence="5">
    <location>
        <begin position="1"/>
        <end position="23"/>
    </location>
</feature>
<dbReference type="AlphaFoldDB" id="A0A327KVU6"/>
<evidence type="ECO:0000256" key="4">
    <source>
        <dbReference type="ARBA" id="ARBA00022840"/>
    </source>
</evidence>
<dbReference type="InterPro" id="IPR051120">
    <property type="entry name" value="ABC_AA/LPS_Transport"/>
</dbReference>
<accession>A0A327KVU6</accession>
<feature type="domain" description="ABC transporter" evidence="6">
    <location>
        <begin position="123"/>
        <end position="366"/>
    </location>
</feature>
<evidence type="ECO:0000256" key="5">
    <source>
        <dbReference type="SAM" id="MobiDB-lite"/>
    </source>
</evidence>
<dbReference type="PROSITE" id="PS00211">
    <property type="entry name" value="ABC_TRANSPORTER_1"/>
    <property type="match status" value="1"/>
</dbReference>
<dbReference type="GO" id="GO:0005524">
    <property type="term" value="F:ATP binding"/>
    <property type="evidence" value="ECO:0007669"/>
    <property type="project" value="UniProtKB-KW"/>
</dbReference>
<dbReference type="InterPro" id="IPR003439">
    <property type="entry name" value="ABC_transporter-like_ATP-bd"/>
</dbReference>
<dbReference type="EMBL" id="NPEU01000075">
    <property type="protein sequence ID" value="RAI39478.1"/>
    <property type="molecule type" value="Genomic_DNA"/>
</dbReference>
<dbReference type="Gene3D" id="3.40.50.300">
    <property type="entry name" value="P-loop containing nucleotide triphosphate hydrolases"/>
    <property type="match status" value="1"/>
</dbReference>
<dbReference type="PANTHER" id="PTHR45772:SF5">
    <property type="entry name" value="BRANCHED-CHAIN AMINO ACID TRANSPORT ATP-BINDING PROTEIN LIVG-RELATED"/>
    <property type="match status" value="1"/>
</dbReference>
<keyword evidence="3" id="KW-0547">Nucleotide-binding</keyword>
<keyword evidence="8" id="KW-1185">Reference proteome</keyword>
<evidence type="ECO:0000259" key="6">
    <source>
        <dbReference type="PROSITE" id="PS50893"/>
    </source>
</evidence>
<sequence length="377" mass="41855">MGRRQGDGRPDGQQRQVRQREGTRGVARGPSGGVQVRRLPGQGQGPGRAEERVGSVLGRGIDGRRRDPAAAEVARLLSVSDVARGRRVRRSPFPSARRPGGPRRPPRPHTRNTVSTDPRAEIIRAEGVTKRFKGLVAVDNVSFVLREFDVAGIIGSNGAGKTTFFNLLTGYYPPDEGRILFKGQDVTAMPPEKRVDLGMMRTFQLTATFDSLTVVDNLVLSYVRAYEKPSLPALFFSTCRSRRDHPKVVETLETFNLGHLRDRVVKNLSLGEKRRLEIAMSILAEPALLLLDEPLAGLAETEIRMLLDVLKARVGRQTILIVEHKLSHVQDFLQRLTVMHEGRVIAEGPCDECLRHPEVRRSYWQIATEAGEGEAVS</sequence>
<dbReference type="InterPro" id="IPR017871">
    <property type="entry name" value="ABC_transporter-like_CS"/>
</dbReference>
<keyword evidence="2" id="KW-0813">Transport</keyword>
<name>A0A327KVU6_9BRAD</name>
<dbReference type="OrthoDB" id="7957532at2"/>
<evidence type="ECO:0000256" key="3">
    <source>
        <dbReference type="ARBA" id="ARBA00022741"/>
    </source>
</evidence>
<dbReference type="Proteomes" id="UP000248863">
    <property type="component" value="Unassembled WGS sequence"/>
</dbReference>
<evidence type="ECO:0000313" key="7">
    <source>
        <dbReference type="EMBL" id="RAI39478.1"/>
    </source>
</evidence>
<dbReference type="InterPro" id="IPR027417">
    <property type="entry name" value="P-loop_NTPase"/>
</dbReference>
<dbReference type="GO" id="GO:0005886">
    <property type="term" value="C:plasma membrane"/>
    <property type="evidence" value="ECO:0007669"/>
    <property type="project" value="TreeGrafter"/>
</dbReference>
<feature type="region of interest" description="Disordered" evidence="5">
    <location>
        <begin position="87"/>
        <end position="116"/>
    </location>
</feature>
<dbReference type="SUPFAM" id="SSF52540">
    <property type="entry name" value="P-loop containing nucleoside triphosphate hydrolases"/>
    <property type="match status" value="1"/>
</dbReference>
<evidence type="ECO:0000313" key="8">
    <source>
        <dbReference type="Proteomes" id="UP000248863"/>
    </source>
</evidence>
<evidence type="ECO:0000256" key="1">
    <source>
        <dbReference type="ARBA" id="ARBA00005417"/>
    </source>
</evidence>
<comment type="similarity">
    <text evidence="1">Belongs to the ABC transporter superfamily.</text>
</comment>
<reference evidence="7 8" key="1">
    <citation type="submission" date="2017-07" db="EMBL/GenBank/DDBJ databases">
        <title>Draft Genome Sequences of Select Purple Nonsulfur Bacteria.</title>
        <authorList>
            <person name="Lasarre B."/>
            <person name="Mckinlay J.B."/>
        </authorList>
    </citation>
    <scope>NUCLEOTIDE SEQUENCE [LARGE SCALE GENOMIC DNA]</scope>
    <source>
        <strain evidence="7 8">DSM 11907</strain>
    </source>
</reference>
<dbReference type="GO" id="GO:0016887">
    <property type="term" value="F:ATP hydrolysis activity"/>
    <property type="evidence" value="ECO:0007669"/>
    <property type="project" value="InterPro"/>
</dbReference>
<gene>
    <name evidence="7" type="ORF">CH338_09310</name>
</gene>